<reference evidence="6 7" key="1">
    <citation type="journal article" date="2014" name="Genome Announc.">
        <title>Draft Genome Sequence of the Haloacid-Degrading Burkholderia caribensis Strain MBA4.</title>
        <authorList>
            <person name="Pan Y."/>
            <person name="Kong K.F."/>
            <person name="Tsang J.S."/>
        </authorList>
    </citation>
    <scope>NUCLEOTIDE SEQUENCE [LARGE SCALE GENOMIC DNA]</scope>
    <source>
        <strain evidence="6 7">MBA4</strain>
    </source>
</reference>
<evidence type="ECO:0000313" key="7">
    <source>
        <dbReference type="Proteomes" id="UP000019146"/>
    </source>
</evidence>
<dbReference type="KEGG" id="bcai:K788_0001073"/>
<dbReference type="AlphaFoldDB" id="A0A0P0RGM9"/>
<evidence type="ECO:0000256" key="3">
    <source>
        <dbReference type="ARBA" id="ARBA00022729"/>
    </source>
</evidence>
<protein>
    <submittedName>
        <fullName evidence="6">Monosaccharide ABC transporter substrate-binding protein, CUT2 family</fullName>
    </submittedName>
</protein>
<sequence length="351" mass="37240">MNKPACRAASRAVKGIAAALAALTLVTGFASNSAAADERFVMVSHGSDSNVWWNTVKNGMRDASEDFNVPVDYRNPPSGDTGDMVRILEQAAARNYSGVITTVPNFEMIQKGLTGVKAKHIPLVTINGGPESGMKLGALMHIGQPEYDAGKAAGERAKAAGIREFLCVNHGADIQALWDRCKGFADALGVDYKKATMDSGEDPTVIESKVAAYLRSHPTTQAILALGPDQATGVLRGVKDAGMSGKIYVATFDLSPDILKAIQAGQIAFAIDQQPYLQGYLSVAAMAIAIRDKTNDAARIVAALREDKKVAARLARYDLEPVYTGSTVSSGPSFVTKDNLAPVQKYAGSYR</sequence>
<dbReference type="PANTHER" id="PTHR46847">
    <property type="entry name" value="D-ALLOSE-BINDING PERIPLASMIC PROTEIN-RELATED"/>
    <property type="match status" value="1"/>
</dbReference>
<name>A0A0P0RGM9_9BURK</name>
<evidence type="ECO:0000256" key="4">
    <source>
        <dbReference type="SAM" id="SignalP"/>
    </source>
</evidence>
<proteinExistence type="inferred from homology"/>
<gene>
    <name evidence="6" type="ORF">K788_0001073</name>
</gene>
<feature type="signal peptide" evidence="4">
    <location>
        <begin position="1"/>
        <end position="36"/>
    </location>
</feature>
<feature type="domain" description="Periplasmic binding protein" evidence="5">
    <location>
        <begin position="41"/>
        <end position="292"/>
    </location>
</feature>
<evidence type="ECO:0000256" key="2">
    <source>
        <dbReference type="ARBA" id="ARBA00007639"/>
    </source>
</evidence>
<dbReference type="InterPro" id="IPR028082">
    <property type="entry name" value="Peripla_BP_I"/>
</dbReference>
<accession>A0A0P0RGM9</accession>
<dbReference type="GO" id="GO:0030246">
    <property type="term" value="F:carbohydrate binding"/>
    <property type="evidence" value="ECO:0007669"/>
    <property type="project" value="UniProtKB-ARBA"/>
</dbReference>
<dbReference type="GO" id="GO:0030313">
    <property type="term" value="C:cell envelope"/>
    <property type="evidence" value="ECO:0007669"/>
    <property type="project" value="UniProtKB-SubCell"/>
</dbReference>
<dbReference type="Pfam" id="PF13407">
    <property type="entry name" value="Peripla_BP_4"/>
    <property type="match status" value="1"/>
</dbReference>
<feature type="chain" id="PRO_5006054284" evidence="4">
    <location>
        <begin position="37"/>
        <end position="351"/>
    </location>
</feature>
<evidence type="ECO:0000313" key="6">
    <source>
        <dbReference type="EMBL" id="ALL67806.1"/>
    </source>
</evidence>
<dbReference type="InterPro" id="IPR025997">
    <property type="entry name" value="SBP_2_dom"/>
</dbReference>
<evidence type="ECO:0000259" key="5">
    <source>
        <dbReference type="Pfam" id="PF13407"/>
    </source>
</evidence>
<dbReference type="SUPFAM" id="SSF53822">
    <property type="entry name" value="Periplasmic binding protein-like I"/>
    <property type="match status" value="1"/>
</dbReference>
<comment type="subcellular location">
    <subcellularLocation>
        <location evidence="1">Cell envelope</location>
    </subcellularLocation>
</comment>
<dbReference type="GeneID" id="69971595"/>
<evidence type="ECO:0000256" key="1">
    <source>
        <dbReference type="ARBA" id="ARBA00004196"/>
    </source>
</evidence>
<dbReference type="PANTHER" id="PTHR46847:SF1">
    <property type="entry name" value="D-ALLOSE-BINDING PERIPLASMIC PROTEIN-RELATED"/>
    <property type="match status" value="1"/>
</dbReference>
<organism evidence="6 7">
    <name type="scientific">Paraburkholderia caribensis MBA4</name>
    <dbReference type="NCBI Taxonomy" id="1323664"/>
    <lineage>
        <taxon>Bacteria</taxon>
        <taxon>Pseudomonadati</taxon>
        <taxon>Pseudomonadota</taxon>
        <taxon>Betaproteobacteria</taxon>
        <taxon>Burkholderiales</taxon>
        <taxon>Burkholderiaceae</taxon>
        <taxon>Paraburkholderia</taxon>
    </lineage>
</organism>
<comment type="similarity">
    <text evidence="2">Belongs to the bacterial solute-binding protein 2 family.</text>
</comment>
<dbReference type="CDD" id="cd06312">
    <property type="entry name" value="PBP1_ABC_sugar_binding-like"/>
    <property type="match status" value="1"/>
</dbReference>
<dbReference type="Gene3D" id="3.40.50.2300">
    <property type="match status" value="2"/>
</dbReference>
<dbReference type="EMBL" id="CP012747">
    <property type="protein sequence ID" value="ALL67806.1"/>
    <property type="molecule type" value="Genomic_DNA"/>
</dbReference>
<dbReference type="Proteomes" id="UP000019146">
    <property type="component" value="Chromosome 2"/>
</dbReference>
<dbReference type="RefSeq" id="WP_035999603.1">
    <property type="nucleotide sequence ID" value="NZ_CP012747.1"/>
</dbReference>
<keyword evidence="3 4" id="KW-0732">Signal</keyword>